<dbReference type="GO" id="GO:0003723">
    <property type="term" value="F:RNA binding"/>
    <property type="evidence" value="ECO:0007669"/>
    <property type="project" value="TreeGrafter"/>
</dbReference>
<dbReference type="PANTHER" id="PTHR21228">
    <property type="entry name" value="FAST LEU-RICH DOMAIN-CONTAINING"/>
    <property type="match status" value="1"/>
</dbReference>
<dbReference type="GO" id="GO:0044528">
    <property type="term" value="P:regulation of mitochondrial mRNA stability"/>
    <property type="evidence" value="ECO:0007669"/>
    <property type="project" value="TreeGrafter"/>
</dbReference>
<protein>
    <recommendedName>
        <fullName evidence="3">RAP domain-containing protein</fullName>
    </recommendedName>
</protein>
<sequence length="550" mass="61736">MLRSSPRVLRSSASSGIFEANIRPSIKVYHLQEYAKYRTGHLSQSVDKDASTACGQTRAGSAADIALYRKIDNWRVLVAEVDACVRELSPAQLLATAIAYWRLGRVNRSAWKRLCSAAARNAYSPHANITGISSSEVAMILCCYARVYTQQLPSSFSLLKWIVRDVGRLNERDVCMVLFYMRRMRCVPENLESPDAQLYAGMLRAIVLGLAAEGGNKLKKFSPGGLACLVSNLTYIGHIPWSLVYHACNRIRKNASLLDAKTMALHVRSLAMLKFPDKGTLELFASLVGRMRKLDTVTITCFLHSYARLRYRPRCNFASLLDQVYKGIFMFKDHEVAQITFALGQLGYRCPEVFESIFAFVENRISYQNPQNISMFMQGFSKVGFYRPEVVKLLLNEALNTIHKHHIQSGFTLSQSVSLLDACAVLGHFDGNVYHALLLAVTKNSEDNLSEGIINQLNRIMHCLRLEYPHFIVTAPPPMQTLVNMYQGHYLAAAASEPRRYVYDSIEELGLAYERSAIIGPYRSSSIGSPFRKLVVSHNKRASGFCTPKV</sequence>
<dbReference type="GO" id="GO:0005759">
    <property type="term" value="C:mitochondrial matrix"/>
    <property type="evidence" value="ECO:0007669"/>
    <property type="project" value="TreeGrafter"/>
</dbReference>
<accession>A0AAD9LEM7</accession>
<dbReference type="InterPro" id="IPR050870">
    <property type="entry name" value="FAST_kinase"/>
</dbReference>
<organism evidence="1 2">
    <name type="scientific">Babesia divergens</name>
    <dbReference type="NCBI Taxonomy" id="32595"/>
    <lineage>
        <taxon>Eukaryota</taxon>
        <taxon>Sar</taxon>
        <taxon>Alveolata</taxon>
        <taxon>Apicomplexa</taxon>
        <taxon>Aconoidasida</taxon>
        <taxon>Piroplasmida</taxon>
        <taxon>Babesiidae</taxon>
        <taxon>Babesia</taxon>
    </lineage>
</organism>
<dbReference type="AlphaFoldDB" id="A0AAD9LEM7"/>
<keyword evidence="2" id="KW-1185">Reference proteome</keyword>
<proteinExistence type="predicted"/>
<dbReference type="GO" id="GO:0035770">
    <property type="term" value="C:ribonucleoprotein granule"/>
    <property type="evidence" value="ECO:0007669"/>
    <property type="project" value="TreeGrafter"/>
</dbReference>
<evidence type="ECO:0000313" key="2">
    <source>
        <dbReference type="Proteomes" id="UP001195914"/>
    </source>
</evidence>
<dbReference type="Proteomes" id="UP001195914">
    <property type="component" value="Unassembled WGS sequence"/>
</dbReference>
<gene>
    <name evidence="1" type="ORF">X943_000921</name>
</gene>
<dbReference type="GO" id="GO:0000963">
    <property type="term" value="P:mitochondrial RNA processing"/>
    <property type="evidence" value="ECO:0007669"/>
    <property type="project" value="TreeGrafter"/>
</dbReference>
<name>A0AAD9LEM7_BABDI</name>
<evidence type="ECO:0008006" key="3">
    <source>
        <dbReference type="Google" id="ProtNLM"/>
    </source>
</evidence>
<reference evidence="1" key="1">
    <citation type="journal article" date="2014" name="Nucleic Acids Res.">
        <title>The evolutionary dynamics of variant antigen genes in Babesia reveal a history of genomic innovation underlying host-parasite interaction.</title>
        <authorList>
            <person name="Jackson A.P."/>
            <person name="Otto T.D."/>
            <person name="Darby A."/>
            <person name="Ramaprasad A."/>
            <person name="Xia D."/>
            <person name="Echaide I.E."/>
            <person name="Farber M."/>
            <person name="Gahlot S."/>
            <person name="Gamble J."/>
            <person name="Gupta D."/>
            <person name="Gupta Y."/>
            <person name="Jackson L."/>
            <person name="Malandrin L."/>
            <person name="Malas T.B."/>
            <person name="Moussa E."/>
            <person name="Nair M."/>
            <person name="Reid A.J."/>
            <person name="Sanders M."/>
            <person name="Sharma J."/>
            <person name="Tracey A."/>
            <person name="Quail M.A."/>
            <person name="Weir W."/>
            <person name="Wastling J.M."/>
            <person name="Hall N."/>
            <person name="Willadsen P."/>
            <person name="Lingelbach K."/>
            <person name="Shiels B."/>
            <person name="Tait A."/>
            <person name="Berriman M."/>
            <person name="Allred D.R."/>
            <person name="Pain A."/>
        </authorList>
    </citation>
    <scope>NUCLEOTIDE SEQUENCE</scope>
    <source>
        <strain evidence="1">1802A</strain>
    </source>
</reference>
<reference evidence="1" key="2">
    <citation type="submission" date="2021-05" db="EMBL/GenBank/DDBJ databases">
        <authorList>
            <person name="Pain A."/>
        </authorList>
    </citation>
    <scope>NUCLEOTIDE SEQUENCE</scope>
    <source>
        <strain evidence="1">1802A</strain>
    </source>
</reference>
<evidence type="ECO:0000313" key="1">
    <source>
        <dbReference type="EMBL" id="KAK1932814.1"/>
    </source>
</evidence>
<dbReference type="EMBL" id="JAHBMH010000073">
    <property type="protein sequence ID" value="KAK1932814.1"/>
    <property type="molecule type" value="Genomic_DNA"/>
</dbReference>
<comment type="caution">
    <text evidence="1">The sequence shown here is derived from an EMBL/GenBank/DDBJ whole genome shotgun (WGS) entry which is preliminary data.</text>
</comment>
<dbReference type="PANTHER" id="PTHR21228:SF40">
    <property type="entry name" value="LD45607P"/>
    <property type="match status" value="1"/>
</dbReference>